<evidence type="ECO:0000313" key="6">
    <source>
        <dbReference type="EMBL" id="CAA9558646.1"/>
    </source>
</evidence>
<dbReference type="PANTHER" id="PTHR42847">
    <property type="entry name" value="ALKANESULFONATE MONOOXYGENASE"/>
    <property type="match status" value="1"/>
</dbReference>
<keyword evidence="4" id="KW-0503">Monooxygenase</keyword>
<name>A0A6J4UUT4_9BACT</name>
<dbReference type="GO" id="GO:0046306">
    <property type="term" value="P:alkanesulfonate catabolic process"/>
    <property type="evidence" value="ECO:0007669"/>
    <property type="project" value="TreeGrafter"/>
</dbReference>
<evidence type="ECO:0000256" key="1">
    <source>
        <dbReference type="ARBA" id="ARBA00022630"/>
    </source>
</evidence>
<dbReference type="SUPFAM" id="SSF51679">
    <property type="entry name" value="Bacterial luciferase-like"/>
    <property type="match status" value="1"/>
</dbReference>
<dbReference type="EMBL" id="CADCWN010000062">
    <property type="protein sequence ID" value="CAA9558646.1"/>
    <property type="molecule type" value="Genomic_DNA"/>
</dbReference>
<dbReference type="AlphaFoldDB" id="A0A6J4UUT4"/>
<dbReference type="InterPro" id="IPR036661">
    <property type="entry name" value="Luciferase-like_sf"/>
</dbReference>
<dbReference type="InterPro" id="IPR011251">
    <property type="entry name" value="Luciferase-like_dom"/>
</dbReference>
<keyword evidence="2" id="KW-0288">FMN</keyword>
<evidence type="ECO:0000259" key="5">
    <source>
        <dbReference type="Pfam" id="PF00296"/>
    </source>
</evidence>
<dbReference type="GO" id="GO:0008726">
    <property type="term" value="F:alkanesulfonate monooxygenase activity"/>
    <property type="evidence" value="ECO:0007669"/>
    <property type="project" value="TreeGrafter"/>
</dbReference>
<proteinExistence type="predicted"/>
<accession>A0A6J4UUT4</accession>
<sequence length="304" mass="34139">MAKLEFGLLIHPTPRGGTVPAMLATNERLLAEAVAHDLPVWFIDHFQFDSQPLLECFAMLAHTVGRYPTLRSGTLVAGQSYRNPALTAKIASTLQFLTGGRFILGIGAGWKEDEYHAYGYPYPSAKVRIEQLEDAVRIIKGLWGSGPVSFAGEHYRVMDAYNEPRADPAPTLMIGGGGERRTLRVVAEHADWWNADYYTVSDYGRKLERLRGYCRELGRDEDAVVPTYYAGISVSHDPSRVIRRPPLSYRPDEMFVLHGNPDEVSAQIAQFAALGVRQIQLNFLDFPRTDGIDLFFSEVFPRFQ</sequence>
<protein>
    <recommendedName>
        <fullName evidence="5">Luciferase-like domain-containing protein</fullName>
    </recommendedName>
</protein>
<keyword evidence="3" id="KW-0560">Oxidoreductase</keyword>
<dbReference type="Pfam" id="PF00296">
    <property type="entry name" value="Bac_luciferase"/>
    <property type="match status" value="1"/>
</dbReference>
<dbReference type="InterPro" id="IPR050172">
    <property type="entry name" value="SsuD_RutA_monooxygenase"/>
</dbReference>
<gene>
    <name evidence="6" type="ORF">AVDCRST_MAG18-889</name>
</gene>
<organism evidence="6">
    <name type="scientific">uncultured Thermomicrobiales bacterium</name>
    <dbReference type="NCBI Taxonomy" id="1645740"/>
    <lineage>
        <taxon>Bacteria</taxon>
        <taxon>Pseudomonadati</taxon>
        <taxon>Thermomicrobiota</taxon>
        <taxon>Thermomicrobia</taxon>
        <taxon>Thermomicrobiales</taxon>
        <taxon>environmental samples</taxon>
    </lineage>
</organism>
<reference evidence="6" key="1">
    <citation type="submission" date="2020-02" db="EMBL/GenBank/DDBJ databases">
        <authorList>
            <person name="Meier V. D."/>
        </authorList>
    </citation>
    <scope>NUCLEOTIDE SEQUENCE</scope>
    <source>
        <strain evidence="6">AVDCRST_MAG18</strain>
    </source>
</reference>
<dbReference type="Gene3D" id="3.20.20.30">
    <property type="entry name" value="Luciferase-like domain"/>
    <property type="match status" value="1"/>
</dbReference>
<keyword evidence="1" id="KW-0285">Flavoprotein</keyword>
<evidence type="ECO:0000256" key="2">
    <source>
        <dbReference type="ARBA" id="ARBA00022643"/>
    </source>
</evidence>
<evidence type="ECO:0000256" key="3">
    <source>
        <dbReference type="ARBA" id="ARBA00023002"/>
    </source>
</evidence>
<dbReference type="PANTHER" id="PTHR42847:SF4">
    <property type="entry name" value="ALKANESULFONATE MONOOXYGENASE-RELATED"/>
    <property type="match status" value="1"/>
</dbReference>
<feature type="domain" description="Luciferase-like" evidence="5">
    <location>
        <begin position="40"/>
        <end position="241"/>
    </location>
</feature>
<evidence type="ECO:0000256" key="4">
    <source>
        <dbReference type="ARBA" id="ARBA00023033"/>
    </source>
</evidence>